<dbReference type="GO" id="GO:0016020">
    <property type="term" value="C:membrane"/>
    <property type="evidence" value="ECO:0007669"/>
    <property type="project" value="UniProtKB-SubCell"/>
</dbReference>
<evidence type="ECO:0000256" key="6">
    <source>
        <dbReference type="SAM" id="Phobius"/>
    </source>
</evidence>
<comment type="subcellular location">
    <subcellularLocation>
        <location evidence="1">Membrane</location>
        <topology evidence="1">Multi-pass membrane protein</topology>
    </subcellularLocation>
</comment>
<evidence type="ECO:0000256" key="5">
    <source>
        <dbReference type="ARBA" id="ARBA00038359"/>
    </source>
</evidence>
<evidence type="ECO:0000259" key="7">
    <source>
        <dbReference type="Pfam" id="PF20684"/>
    </source>
</evidence>
<dbReference type="PANTHER" id="PTHR33048">
    <property type="entry name" value="PTH11-LIKE INTEGRAL MEMBRANE PROTEIN (AFU_ORTHOLOGUE AFUA_5G11245)"/>
    <property type="match status" value="1"/>
</dbReference>
<evidence type="ECO:0000256" key="1">
    <source>
        <dbReference type="ARBA" id="ARBA00004141"/>
    </source>
</evidence>
<comment type="caution">
    <text evidence="8">The sequence shown here is derived from an EMBL/GenBank/DDBJ whole genome shotgun (WGS) entry which is preliminary data.</text>
</comment>
<dbReference type="Proteomes" id="UP000019484">
    <property type="component" value="Unassembled WGS sequence"/>
</dbReference>
<evidence type="ECO:0000256" key="2">
    <source>
        <dbReference type="ARBA" id="ARBA00022692"/>
    </source>
</evidence>
<dbReference type="AlphaFoldDB" id="W9YXI6"/>
<accession>W9YXI6</accession>
<evidence type="ECO:0000313" key="9">
    <source>
        <dbReference type="Proteomes" id="UP000019484"/>
    </source>
</evidence>
<keyword evidence="2 6" id="KW-0812">Transmembrane</keyword>
<feature type="transmembrane region" description="Helical" evidence="6">
    <location>
        <begin position="60"/>
        <end position="79"/>
    </location>
</feature>
<dbReference type="InterPro" id="IPR049326">
    <property type="entry name" value="Rhodopsin_dom_fungi"/>
</dbReference>
<feature type="transmembrane region" description="Helical" evidence="6">
    <location>
        <begin position="179"/>
        <end position="200"/>
    </location>
</feature>
<dbReference type="HOGENOM" id="CLU_028200_0_1_1"/>
<dbReference type="InterPro" id="IPR052337">
    <property type="entry name" value="SAT4-like"/>
</dbReference>
<feature type="transmembrane region" description="Helical" evidence="6">
    <location>
        <begin position="129"/>
        <end position="150"/>
    </location>
</feature>
<sequence>MAFDHCASCPAENLGLGGRGVHLVIPSMLAPIVSCLLVANRVYWRLNLLGGLGLDDLTTILAMTFLSAQCGASIAAVNFGYGRPVDDMSLNQASQALKIFYKLTINCTKLSVLFLYLRIFSDRTWFVRTCWGLILFILSACLCFTAATVFQCSPVERAWQRWSTHGSCVNLYALWYSNAIYNIMTDLIIVLMVPPVIITLKLPIRQKLALICIFGLGVIVCAASISRLTTLYSSAYGSDLTAGSLVSTIWTTIEAGLGVICANLPMLRTPLQRCFPRLFPIRSSTTRTASAAPSPPSSVCRAGPPVAPRIFTPAHDVGQDRPSREAPSHGASLAQLPTDDAWAVHQETSRAPLIINIAACAGPEVVASRRHPSDQPLDLEPGGHVDWYSRPHTVW</sequence>
<name>W9YXI6_9EURO</name>
<dbReference type="PANTHER" id="PTHR33048:SF55">
    <property type="entry name" value="INTEGRAL MEMBRANE PROTEIN"/>
    <property type="match status" value="1"/>
</dbReference>
<feature type="transmembrane region" description="Helical" evidence="6">
    <location>
        <begin position="245"/>
        <end position="267"/>
    </location>
</feature>
<organism evidence="8 9">
    <name type="scientific">Capronia coronata CBS 617.96</name>
    <dbReference type="NCBI Taxonomy" id="1182541"/>
    <lineage>
        <taxon>Eukaryota</taxon>
        <taxon>Fungi</taxon>
        <taxon>Dikarya</taxon>
        <taxon>Ascomycota</taxon>
        <taxon>Pezizomycotina</taxon>
        <taxon>Eurotiomycetes</taxon>
        <taxon>Chaetothyriomycetidae</taxon>
        <taxon>Chaetothyriales</taxon>
        <taxon>Herpotrichiellaceae</taxon>
        <taxon>Capronia</taxon>
    </lineage>
</organism>
<feature type="transmembrane region" description="Helical" evidence="6">
    <location>
        <begin position="20"/>
        <end position="39"/>
    </location>
</feature>
<dbReference type="eggNOG" id="ENOG502SHQF">
    <property type="taxonomic scope" value="Eukaryota"/>
</dbReference>
<gene>
    <name evidence="8" type="ORF">A1O1_02764</name>
</gene>
<protein>
    <recommendedName>
        <fullName evidence="7">Rhodopsin domain-containing protein</fullName>
    </recommendedName>
</protein>
<keyword evidence="9" id="KW-1185">Reference proteome</keyword>
<evidence type="ECO:0000313" key="8">
    <source>
        <dbReference type="EMBL" id="EXJ94370.1"/>
    </source>
</evidence>
<dbReference type="OrthoDB" id="10017208at2759"/>
<evidence type="ECO:0000256" key="4">
    <source>
        <dbReference type="ARBA" id="ARBA00023136"/>
    </source>
</evidence>
<dbReference type="Pfam" id="PF20684">
    <property type="entry name" value="Fung_rhodopsin"/>
    <property type="match status" value="1"/>
</dbReference>
<proteinExistence type="inferred from homology"/>
<dbReference type="GeneID" id="19157663"/>
<evidence type="ECO:0000256" key="3">
    <source>
        <dbReference type="ARBA" id="ARBA00022989"/>
    </source>
</evidence>
<comment type="similarity">
    <text evidence="5">Belongs to the SAT4 family.</text>
</comment>
<dbReference type="EMBL" id="AMWN01000002">
    <property type="protein sequence ID" value="EXJ94370.1"/>
    <property type="molecule type" value="Genomic_DNA"/>
</dbReference>
<dbReference type="RefSeq" id="XP_007721864.1">
    <property type="nucleotide sequence ID" value="XM_007723674.1"/>
</dbReference>
<keyword evidence="4 6" id="KW-0472">Membrane</keyword>
<reference evidence="8 9" key="1">
    <citation type="submission" date="2013-03" db="EMBL/GenBank/DDBJ databases">
        <title>The Genome Sequence of Capronia coronata CBS 617.96.</title>
        <authorList>
            <consortium name="The Broad Institute Genomics Platform"/>
            <person name="Cuomo C."/>
            <person name="de Hoog S."/>
            <person name="Gorbushina A."/>
            <person name="Walker B."/>
            <person name="Young S.K."/>
            <person name="Zeng Q."/>
            <person name="Gargeya S."/>
            <person name="Fitzgerald M."/>
            <person name="Haas B."/>
            <person name="Abouelleil A."/>
            <person name="Allen A.W."/>
            <person name="Alvarado L."/>
            <person name="Arachchi H.M."/>
            <person name="Berlin A.M."/>
            <person name="Chapman S.B."/>
            <person name="Gainer-Dewar J."/>
            <person name="Goldberg J."/>
            <person name="Griggs A."/>
            <person name="Gujja S."/>
            <person name="Hansen M."/>
            <person name="Howarth C."/>
            <person name="Imamovic A."/>
            <person name="Ireland A."/>
            <person name="Larimer J."/>
            <person name="McCowan C."/>
            <person name="Murphy C."/>
            <person name="Pearson M."/>
            <person name="Poon T.W."/>
            <person name="Priest M."/>
            <person name="Roberts A."/>
            <person name="Saif S."/>
            <person name="Shea T."/>
            <person name="Sisk P."/>
            <person name="Sykes S."/>
            <person name="Wortman J."/>
            <person name="Nusbaum C."/>
            <person name="Birren B."/>
        </authorList>
    </citation>
    <scope>NUCLEOTIDE SEQUENCE [LARGE SCALE GENOMIC DNA]</scope>
    <source>
        <strain evidence="8 9">CBS 617.96</strain>
    </source>
</reference>
<keyword evidence="3 6" id="KW-1133">Transmembrane helix</keyword>
<feature type="transmembrane region" description="Helical" evidence="6">
    <location>
        <begin position="207"/>
        <end position="225"/>
    </location>
</feature>
<feature type="domain" description="Rhodopsin" evidence="7">
    <location>
        <begin position="41"/>
        <end position="273"/>
    </location>
</feature>
<feature type="transmembrane region" description="Helical" evidence="6">
    <location>
        <begin position="99"/>
        <end position="117"/>
    </location>
</feature>